<comment type="caution">
    <text evidence="4">The sequence shown here is derived from an EMBL/GenBank/DDBJ whole genome shotgun (WGS) entry which is preliminary data.</text>
</comment>
<dbReference type="Pfam" id="PF01522">
    <property type="entry name" value="Polysacc_deac_1"/>
    <property type="match status" value="1"/>
</dbReference>
<dbReference type="InterPro" id="IPR002509">
    <property type="entry name" value="NODB_dom"/>
</dbReference>
<evidence type="ECO:0000313" key="4">
    <source>
        <dbReference type="EMBL" id="NEK84285.1"/>
    </source>
</evidence>
<gene>
    <name evidence="4" type="ORF">GCU60_00645</name>
</gene>
<comment type="subcellular location">
    <subcellularLocation>
        <location evidence="1">Secreted</location>
    </subcellularLocation>
</comment>
<dbReference type="InterPro" id="IPR051398">
    <property type="entry name" value="Polysacch_Deacetylase"/>
</dbReference>
<dbReference type="GO" id="GO:0005975">
    <property type="term" value="P:carbohydrate metabolic process"/>
    <property type="evidence" value="ECO:0007669"/>
    <property type="project" value="InterPro"/>
</dbReference>
<dbReference type="GO" id="GO:0016810">
    <property type="term" value="F:hydrolase activity, acting on carbon-nitrogen (but not peptide) bonds"/>
    <property type="evidence" value="ECO:0007669"/>
    <property type="project" value="InterPro"/>
</dbReference>
<sequence>MSVPLVLMYHGFGTRPASEDPHNLFVPEAAFDQQLRALLGRGFRPLDGPSFLAGLRSGRWPARSFLVTIDDGYVSTLEVAAPVLGRLDVPAVLFALPGMLGATSSWMPEMPHERLLDAEGLARLPGMGVSIGLHGWDHRSMAALATAELHRQTTVARAALAEVTGEEAALFAYPFGSHDAAARKAVADAGMSAAFAIYDSTGPFALPRVDINALDTPRTFALKTSGWYPRLKSVLDRAPALRRLGHSLAGKARR</sequence>
<protein>
    <submittedName>
        <fullName evidence="4">Polysaccharide deacetylase family protein</fullName>
    </submittedName>
</protein>
<dbReference type="PANTHER" id="PTHR34216">
    <property type="match status" value="1"/>
</dbReference>
<dbReference type="InterPro" id="IPR011330">
    <property type="entry name" value="Glyco_hydro/deAcase_b/a-brl"/>
</dbReference>
<accession>A0A6L9VWY6</accession>
<dbReference type="AlphaFoldDB" id="A0A6L9VWY6"/>
<reference evidence="4 5" key="1">
    <citation type="submission" date="2019-12" db="EMBL/GenBank/DDBJ databases">
        <title>the WGS of Blastococcus saxobsidens 67B17.</title>
        <authorList>
            <person name="Jiang Z."/>
        </authorList>
    </citation>
    <scope>NUCLEOTIDE SEQUENCE [LARGE SCALE GENOMIC DNA]</scope>
    <source>
        <strain evidence="4 5">67B17</strain>
    </source>
</reference>
<dbReference type="RefSeq" id="WP_163201707.1">
    <property type="nucleotide sequence ID" value="NZ_JAAGWG010000001.1"/>
</dbReference>
<evidence type="ECO:0000259" key="3">
    <source>
        <dbReference type="PROSITE" id="PS51677"/>
    </source>
</evidence>
<dbReference type="Gene3D" id="3.20.20.370">
    <property type="entry name" value="Glycoside hydrolase/deacetylase"/>
    <property type="match status" value="1"/>
</dbReference>
<dbReference type="EMBL" id="JAAGWG010000001">
    <property type="protein sequence ID" value="NEK84285.1"/>
    <property type="molecule type" value="Genomic_DNA"/>
</dbReference>
<evidence type="ECO:0000256" key="2">
    <source>
        <dbReference type="ARBA" id="ARBA00022729"/>
    </source>
</evidence>
<organism evidence="4 5">
    <name type="scientific">Blastococcus saxobsidens</name>
    <dbReference type="NCBI Taxonomy" id="138336"/>
    <lineage>
        <taxon>Bacteria</taxon>
        <taxon>Bacillati</taxon>
        <taxon>Actinomycetota</taxon>
        <taxon>Actinomycetes</taxon>
        <taxon>Geodermatophilales</taxon>
        <taxon>Geodermatophilaceae</taxon>
        <taxon>Blastococcus</taxon>
    </lineage>
</organism>
<dbReference type="PROSITE" id="PS51677">
    <property type="entry name" value="NODB"/>
    <property type="match status" value="1"/>
</dbReference>
<evidence type="ECO:0000313" key="5">
    <source>
        <dbReference type="Proteomes" id="UP000479241"/>
    </source>
</evidence>
<name>A0A6L9VWY6_9ACTN</name>
<dbReference type="Proteomes" id="UP000479241">
    <property type="component" value="Unassembled WGS sequence"/>
</dbReference>
<dbReference type="SUPFAM" id="SSF88713">
    <property type="entry name" value="Glycoside hydrolase/deacetylase"/>
    <property type="match status" value="1"/>
</dbReference>
<keyword evidence="2" id="KW-0732">Signal</keyword>
<dbReference type="PANTHER" id="PTHR34216:SF3">
    <property type="entry name" value="POLY-BETA-1,6-N-ACETYL-D-GLUCOSAMINE N-DEACETYLASE"/>
    <property type="match status" value="1"/>
</dbReference>
<proteinExistence type="predicted"/>
<feature type="domain" description="NodB homology" evidence="3">
    <location>
        <begin position="63"/>
        <end position="254"/>
    </location>
</feature>
<dbReference type="GO" id="GO:0005576">
    <property type="term" value="C:extracellular region"/>
    <property type="evidence" value="ECO:0007669"/>
    <property type="project" value="UniProtKB-SubCell"/>
</dbReference>
<dbReference type="CDD" id="cd10918">
    <property type="entry name" value="CE4_NodB_like_5s_6s"/>
    <property type="match status" value="1"/>
</dbReference>
<evidence type="ECO:0000256" key="1">
    <source>
        <dbReference type="ARBA" id="ARBA00004613"/>
    </source>
</evidence>